<dbReference type="AlphaFoldDB" id="A0A2G5TYE9"/>
<organism evidence="2 3">
    <name type="scientific">Caenorhabditis nigoni</name>
    <dbReference type="NCBI Taxonomy" id="1611254"/>
    <lineage>
        <taxon>Eukaryota</taxon>
        <taxon>Metazoa</taxon>
        <taxon>Ecdysozoa</taxon>
        <taxon>Nematoda</taxon>
        <taxon>Chromadorea</taxon>
        <taxon>Rhabditida</taxon>
        <taxon>Rhabditina</taxon>
        <taxon>Rhabditomorpha</taxon>
        <taxon>Rhabditoidea</taxon>
        <taxon>Rhabditidae</taxon>
        <taxon>Peloderinae</taxon>
        <taxon>Caenorhabditis</taxon>
    </lineage>
</organism>
<accession>A0A2G5TYE9</accession>
<keyword evidence="3" id="KW-1185">Reference proteome</keyword>
<dbReference type="OrthoDB" id="443402at2759"/>
<protein>
    <submittedName>
        <fullName evidence="2">Uncharacterized protein</fullName>
    </submittedName>
</protein>
<evidence type="ECO:0000256" key="1">
    <source>
        <dbReference type="SAM" id="MobiDB-lite"/>
    </source>
</evidence>
<dbReference type="EMBL" id="PDUG01000004">
    <property type="protein sequence ID" value="PIC32121.1"/>
    <property type="molecule type" value="Genomic_DNA"/>
</dbReference>
<feature type="compositionally biased region" description="Polar residues" evidence="1">
    <location>
        <begin position="1"/>
        <end position="16"/>
    </location>
</feature>
<feature type="region of interest" description="Disordered" evidence="1">
    <location>
        <begin position="1"/>
        <end position="108"/>
    </location>
</feature>
<reference evidence="3" key="1">
    <citation type="submission" date="2017-10" db="EMBL/GenBank/DDBJ databases">
        <title>Rapid genome shrinkage in a self-fertile nematode reveals novel sperm competition proteins.</title>
        <authorList>
            <person name="Yin D."/>
            <person name="Schwarz E.M."/>
            <person name="Thomas C.G."/>
            <person name="Felde R.L."/>
            <person name="Korf I.F."/>
            <person name="Cutter A.D."/>
            <person name="Schartner C.M."/>
            <person name="Ralston E.J."/>
            <person name="Meyer B.J."/>
            <person name="Haag E.S."/>
        </authorList>
    </citation>
    <scope>NUCLEOTIDE SEQUENCE [LARGE SCALE GENOMIC DNA]</scope>
    <source>
        <strain evidence="3">JU1422</strain>
    </source>
</reference>
<feature type="compositionally biased region" description="Basic and acidic residues" evidence="1">
    <location>
        <begin position="26"/>
        <end position="44"/>
    </location>
</feature>
<proteinExistence type="predicted"/>
<evidence type="ECO:0000313" key="3">
    <source>
        <dbReference type="Proteomes" id="UP000230233"/>
    </source>
</evidence>
<evidence type="ECO:0000313" key="2">
    <source>
        <dbReference type="EMBL" id="PIC32121.1"/>
    </source>
</evidence>
<feature type="compositionally biased region" description="Basic and acidic residues" evidence="1">
    <location>
        <begin position="59"/>
        <end position="71"/>
    </location>
</feature>
<comment type="caution">
    <text evidence="2">The sequence shown here is derived from an EMBL/GenBank/DDBJ whole genome shotgun (WGS) entry which is preliminary data.</text>
</comment>
<gene>
    <name evidence="2" type="primary">Cnig_chr_IV.g12575</name>
    <name evidence="2" type="ORF">B9Z55_012575</name>
</gene>
<name>A0A2G5TYE9_9PELO</name>
<sequence>MGMTGKESSNDVSTETMVVLPSNVTHENEERTEEERKSENEENQPRPVDAQIDFDAVEDEKLQPKRIEPKIVSHIASDEEQTPVEKPEPAQPAPVNCGKSSRSSKKRNATFNNVKPAKSAKIATETLFAPSKSCELRSDCQLFADVTDTEDSTMWSIEPVCENGIRLGFSAKEPNAASVIRTLFETIYKPVLATLRMEPLEWDNLEDHEIGRFLTKFNTKVRFFLEKFFFKFSFWL</sequence>
<dbReference type="Proteomes" id="UP000230233">
    <property type="component" value="Chromosome IV"/>
</dbReference>